<dbReference type="AlphaFoldDB" id="A0A410DT31"/>
<keyword evidence="3" id="KW-1185">Reference proteome</keyword>
<reference evidence="2 3" key="1">
    <citation type="submission" date="2018-01" db="EMBL/GenBank/DDBJ databases">
        <title>Genome Sequencing and Assembly of Anaerobacter polyendosporus strain CT4.</title>
        <authorList>
            <person name="Tachaapaikoon C."/>
            <person name="Sutheeworapong S."/>
            <person name="Jenjaroenpun P."/>
            <person name="Wongsurawat T."/>
            <person name="Nookeaw I."/>
            <person name="Cheawchanlertfa P."/>
            <person name="Kosugi A."/>
            <person name="Cheevadhanarak S."/>
            <person name="Ratanakhanokchai K."/>
        </authorList>
    </citation>
    <scope>NUCLEOTIDE SEQUENCE [LARGE SCALE GENOMIC DNA]</scope>
    <source>
        <strain evidence="2 3">CT4</strain>
    </source>
</reference>
<gene>
    <name evidence="2" type="ORF">C1I91_12660</name>
</gene>
<dbReference type="PANTHER" id="PTHR32022">
    <property type="entry name" value="D-GLUTAMATE CYCLASE, MITOCHONDRIAL"/>
    <property type="match status" value="1"/>
</dbReference>
<accession>A0A410DT31</accession>
<proteinExistence type="predicted"/>
<dbReference type="Gene3D" id="3.90.1640.20">
    <property type="entry name" value="TON_0340"/>
    <property type="match status" value="1"/>
</dbReference>
<dbReference type="EMBL" id="CP025746">
    <property type="protein sequence ID" value="QAA32423.1"/>
    <property type="molecule type" value="Genomic_DNA"/>
</dbReference>
<dbReference type="KEGG" id="cmah:C1I91_12660"/>
<dbReference type="RefSeq" id="WP_128213210.1">
    <property type="nucleotide sequence ID" value="NZ_CP025746.1"/>
</dbReference>
<dbReference type="InterPro" id="IPR025504">
    <property type="entry name" value="GLUCM_C"/>
</dbReference>
<name>A0A410DT31_9CLOT</name>
<dbReference type="Pfam" id="PF14336">
    <property type="entry name" value="GLUCM-like_C"/>
    <property type="match status" value="1"/>
</dbReference>
<evidence type="ECO:0000313" key="3">
    <source>
        <dbReference type="Proteomes" id="UP000286268"/>
    </source>
</evidence>
<sequence>MNQKELTILNVGENLDSLMNLDPRGYGVCRILYSASRKYTKEPLTTNSAKKLESTLKEGDLVYIMTGFVLLPFKKAEMDGIVSSLLLARTLVKGFKVKPVIVCPEENIKAVENLAYVIGLHYHDNIESLREYPLSLACISFSKNEREAELQAEELISKWLPTAVISIECPGANAQGVYHNAVGLDVSSLEAKQDILFNKLKNKGVLNIAIGDLGNEIGMGILKEHLEKYVPYVAKGSCNCGCNGGILANTKADNIITATVSDWGCYGLIAALAYLKKDLSLMHTKEMQKEAMITASRSGMIDMYGDLVPAIDGCGLEMNLSIVSLMRETIDSAMSLEKTCATWFDKVMELGFYEKADDYVYEAEKLQNII</sequence>
<evidence type="ECO:0000313" key="2">
    <source>
        <dbReference type="EMBL" id="QAA32423.1"/>
    </source>
</evidence>
<dbReference type="PANTHER" id="PTHR32022:SF10">
    <property type="entry name" value="D-GLUTAMATE CYCLASE, MITOCHONDRIAL"/>
    <property type="match status" value="1"/>
</dbReference>
<dbReference type="Proteomes" id="UP000286268">
    <property type="component" value="Chromosome"/>
</dbReference>
<evidence type="ECO:0000259" key="1">
    <source>
        <dbReference type="Pfam" id="PF14336"/>
    </source>
</evidence>
<feature type="domain" description="D-glutamate cyclase-like C-terminal" evidence="1">
    <location>
        <begin position="15"/>
        <end position="326"/>
    </location>
</feature>
<protein>
    <recommendedName>
        <fullName evidence="1">D-glutamate cyclase-like C-terminal domain-containing protein</fullName>
    </recommendedName>
</protein>
<dbReference type="OrthoDB" id="1668885at2"/>
<organism evidence="2 3">
    <name type="scientific">Clostridium manihotivorum</name>
    <dbReference type="NCBI Taxonomy" id="2320868"/>
    <lineage>
        <taxon>Bacteria</taxon>
        <taxon>Bacillati</taxon>
        <taxon>Bacillota</taxon>
        <taxon>Clostridia</taxon>
        <taxon>Eubacteriales</taxon>
        <taxon>Clostridiaceae</taxon>
        <taxon>Clostridium</taxon>
    </lineage>
</organism>